<dbReference type="EMBL" id="SWCJ01000006">
    <property type="protein sequence ID" value="TKB54940.1"/>
    <property type="molecule type" value="Genomic_DNA"/>
</dbReference>
<accession>A0A4U1BQI5</accession>
<feature type="coiled-coil region" evidence="1">
    <location>
        <begin position="66"/>
        <end position="138"/>
    </location>
</feature>
<sequence>MTVSNNIASTLSYTSATGQTPLTGEPAAAAIDGENVSDKGQSSADKVTISDAAREKLMQEQQPAEESKSSARIAQLEATIERIKEQIQQAQEQLQEIQAQEMDKDSKDKLLEAKRNELMMLQASLTQATDALNEAKKKEAEAG</sequence>
<feature type="region of interest" description="Disordered" evidence="2">
    <location>
        <begin position="1"/>
        <end position="26"/>
    </location>
</feature>
<protein>
    <recommendedName>
        <fullName evidence="5">FlxA-like protein</fullName>
    </recommendedName>
</protein>
<evidence type="ECO:0000313" key="4">
    <source>
        <dbReference type="Proteomes" id="UP000305675"/>
    </source>
</evidence>
<evidence type="ECO:0000313" key="3">
    <source>
        <dbReference type="EMBL" id="TKB54940.1"/>
    </source>
</evidence>
<keyword evidence="1" id="KW-0175">Coiled coil</keyword>
<evidence type="ECO:0008006" key="5">
    <source>
        <dbReference type="Google" id="ProtNLM"/>
    </source>
</evidence>
<reference evidence="3 4" key="1">
    <citation type="submission" date="2019-04" db="EMBL/GenBank/DDBJ databases">
        <authorList>
            <person name="Hwang J.C."/>
        </authorList>
    </citation>
    <scope>NUCLEOTIDE SEQUENCE [LARGE SCALE GENOMIC DNA]</scope>
    <source>
        <strain evidence="3 4">IMCC35002</strain>
    </source>
</reference>
<dbReference type="RefSeq" id="WP_136863326.1">
    <property type="nucleotide sequence ID" value="NZ_SWCJ01000006.1"/>
</dbReference>
<name>A0A4U1BQI5_9GAMM</name>
<keyword evidence="4" id="KW-1185">Reference proteome</keyword>
<feature type="compositionally biased region" description="Polar residues" evidence="2">
    <location>
        <begin position="1"/>
        <end position="22"/>
    </location>
</feature>
<evidence type="ECO:0000256" key="2">
    <source>
        <dbReference type="SAM" id="MobiDB-lite"/>
    </source>
</evidence>
<proteinExistence type="predicted"/>
<evidence type="ECO:0000256" key="1">
    <source>
        <dbReference type="SAM" id="Coils"/>
    </source>
</evidence>
<dbReference type="Proteomes" id="UP000305675">
    <property type="component" value="Unassembled WGS sequence"/>
</dbReference>
<organism evidence="3 4">
    <name type="scientific">Ferrimonas aestuarii</name>
    <dbReference type="NCBI Taxonomy" id="2569539"/>
    <lineage>
        <taxon>Bacteria</taxon>
        <taxon>Pseudomonadati</taxon>
        <taxon>Pseudomonadota</taxon>
        <taxon>Gammaproteobacteria</taxon>
        <taxon>Alteromonadales</taxon>
        <taxon>Ferrimonadaceae</taxon>
        <taxon>Ferrimonas</taxon>
    </lineage>
</organism>
<gene>
    <name evidence="3" type="ORF">FCL42_10250</name>
</gene>
<comment type="caution">
    <text evidence="3">The sequence shown here is derived from an EMBL/GenBank/DDBJ whole genome shotgun (WGS) entry which is preliminary data.</text>
</comment>
<dbReference type="AlphaFoldDB" id="A0A4U1BQI5"/>